<sequence>MPRRRPPPRLRLPRRLIRPRCRPPRLPIACLRPSRRSPTTPRRRSPGSRSRRCSIRSRPTPPLPLGRSERPDGRNCRTTMPSSGRRSTSPIRLGPRRQLRPPRHPRSRCRHQCRPRSRCRRPLRRPCG</sequence>
<protein>
    <submittedName>
        <fullName evidence="2">Uncharacterized protein</fullName>
    </submittedName>
</protein>
<accession>A0A4Q2KTU4</accession>
<dbReference type="AlphaFoldDB" id="A0A4Q2KTU4"/>
<feature type="compositionally biased region" description="Polar residues" evidence="1">
    <location>
        <begin position="76"/>
        <end position="89"/>
    </location>
</feature>
<dbReference type="Proteomes" id="UP000293865">
    <property type="component" value="Unassembled WGS sequence"/>
</dbReference>
<evidence type="ECO:0000313" key="3">
    <source>
        <dbReference type="Proteomes" id="UP000293865"/>
    </source>
</evidence>
<evidence type="ECO:0000313" key="2">
    <source>
        <dbReference type="EMBL" id="RXZ66791.1"/>
    </source>
</evidence>
<keyword evidence="3" id="KW-1185">Reference proteome</keyword>
<feature type="non-terminal residue" evidence="2">
    <location>
        <position position="128"/>
    </location>
</feature>
<comment type="caution">
    <text evidence="2">The sequence shown here is derived from an EMBL/GenBank/DDBJ whole genome shotgun (WGS) entry which is preliminary data.</text>
</comment>
<feature type="compositionally biased region" description="Low complexity" evidence="1">
    <location>
        <begin position="27"/>
        <end position="40"/>
    </location>
</feature>
<gene>
    <name evidence="2" type="ORF">ESP51_20420</name>
</gene>
<feature type="region of interest" description="Disordered" evidence="1">
    <location>
        <begin position="1"/>
        <end position="115"/>
    </location>
</feature>
<proteinExistence type="predicted"/>
<reference evidence="2 3" key="1">
    <citation type="submission" date="2019-01" db="EMBL/GenBank/DDBJ databases">
        <title>Agromyces.</title>
        <authorList>
            <person name="Li J."/>
        </authorList>
    </citation>
    <scope>NUCLEOTIDE SEQUENCE [LARGE SCALE GENOMIC DNA]</scope>
    <source>
        <strain evidence="2 3">DSM 15934</strain>
    </source>
</reference>
<dbReference type="EMBL" id="SDPN01000106">
    <property type="protein sequence ID" value="RXZ66791.1"/>
    <property type="molecule type" value="Genomic_DNA"/>
</dbReference>
<organism evidence="2 3">
    <name type="scientific">Agromyces albus</name>
    <dbReference type="NCBI Taxonomy" id="205332"/>
    <lineage>
        <taxon>Bacteria</taxon>
        <taxon>Bacillati</taxon>
        <taxon>Actinomycetota</taxon>
        <taxon>Actinomycetes</taxon>
        <taxon>Micrococcales</taxon>
        <taxon>Microbacteriaceae</taxon>
        <taxon>Agromyces</taxon>
    </lineage>
</organism>
<feature type="compositionally biased region" description="Basic residues" evidence="1">
    <location>
        <begin position="1"/>
        <end position="23"/>
    </location>
</feature>
<feature type="compositionally biased region" description="Basic residues" evidence="1">
    <location>
        <begin position="41"/>
        <end position="55"/>
    </location>
</feature>
<name>A0A4Q2KTU4_9MICO</name>
<feature type="compositionally biased region" description="Basic residues" evidence="1">
    <location>
        <begin position="94"/>
        <end position="115"/>
    </location>
</feature>
<evidence type="ECO:0000256" key="1">
    <source>
        <dbReference type="SAM" id="MobiDB-lite"/>
    </source>
</evidence>